<dbReference type="Proteomes" id="UP000294225">
    <property type="component" value="Unassembled WGS sequence"/>
</dbReference>
<accession>A0A4R0IVV8</accession>
<evidence type="ECO:0000313" key="2">
    <source>
        <dbReference type="EMBL" id="TCC38113.1"/>
    </source>
</evidence>
<protein>
    <submittedName>
        <fullName evidence="2">Phytanoyl-CoA dioxygenase</fullName>
    </submittedName>
</protein>
<dbReference type="Gene3D" id="2.60.120.620">
    <property type="entry name" value="q2cbj1_9rhob like domain"/>
    <property type="match status" value="1"/>
</dbReference>
<name>A0A4R0IVV8_9ACTN</name>
<evidence type="ECO:0000313" key="3">
    <source>
        <dbReference type="Proteomes" id="UP000294225"/>
    </source>
</evidence>
<keyword evidence="2" id="KW-0223">Dioxygenase</keyword>
<reference evidence="2 3" key="1">
    <citation type="submission" date="2019-02" db="EMBL/GenBank/DDBJ databases">
        <title>Kribbella capetownensis sp. nov. and Kribbella speibonae sp. nov., isolated from soil.</title>
        <authorList>
            <person name="Curtis S.M."/>
            <person name="Norton I."/>
            <person name="Everest G.J."/>
            <person name="Meyers P.R."/>
        </authorList>
    </citation>
    <scope>NUCLEOTIDE SEQUENCE [LARGE SCALE GENOMIC DNA]</scope>
    <source>
        <strain evidence="2 3">YM55</strain>
    </source>
</reference>
<gene>
    <name evidence="2" type="ORF">E0H92_16805</name>
</gene>
<comment type="caution">
    <text evidence="2">The sequence shown here is derived from an EMBL/GenBank/DDBJ whole genome shotgun (WGS) entry which is preliminary data.</text>
</comment>
<dbReference type="SUPFAM" id="SSF51197">
    <property type="entry name" value="Clavaminate synthase-like"/>
    <property type="match status" value="1"/>
</dbReference>
<keyword evidence="2" id="KW-0560">Oxidoreductase</keyword>
<dbReference type="GO" id="GO:0016706">
    <property type="term" value="F:2-oxoglutarate-dependent dioxygenase activity"/>
    <property type="evidence" value="ECO:0007669"/>
    <property type="project" value="UniProtKB-ARBA"/>
</dbReference>
<dbReference type="Pfam" id="PF05721">
    <property type="entry name" value="PhyH"/>
    <property type="match status" value="1"/>
</dbReference>
<dbReference type="InterPro" id="IPR008775">
    <property type="entry name" value="Phytyl_CoA_dOase-like"/>
</dbReference>
<evidence type="ECO:0000256" key="1">
    <source>
        <dbReference type="SAM" id="MobiDB-lite"/>
    </source>
</evidence>
<organism evidence="2 3">
    <name type="scientific">Kribbella speibonae</name>
    <dbReference type="NCBI Taxonomy" id="1572660"/>
    <lineage>
        <taxon>Bacteria</taxon>
        <taxon>Bacillati</taxon>
        <taxon>Actinomycetota</taxon>
        <taxon>Actinomycetes</taxon>
        <taxon>Propionibacteriales</taxon>
        <taxon>Kribbellaceae</taxon>
        <taxon>Kribbella</taxon>
    </lineage>
</organism>
<feature type="region of interest" description="Disordered" evidence="1">
    <location>
        <begin position="1"/>
        <end position="32"/>
    </location>
</feature>
<dbReference type="EMBL" id="SJKC01000002">
    <property type="protein sequence ID" value="TCC38113.1"/>
    <property type="molecule type" value="Genomic_DNA"/>
</dbReference>
<proteinExistence type="predicted"/>
<dbReference type="AlphaFoldDB" id="A0A4R0IVV8"/>
<sequence>MPAAKTSLNSQPASSAPPPPRKPCAPSSIARRTNPFAGAAPRWWTGRMPHISDAQLSTFRDQGYVVVPGVLTDAQIATGRELVAAALEKEPPADGHVGHHFAWPRFEDGADPLLDFYRDTVAGLAAELIRPELGVDQPGFAQIATTIPPWSHRPGSPHVDGVSPPLPDGTPGTFSMLAGVWLTDQQDLYLGNLHVWPGTHLRFGEYLAERGADALAALSEDTSGAPYPKIELGEQVQATGPAGSVLFAHYLLGHNIGGNTGPERRETIYYRLDAQGHRDRWRDVVRDPLVEFRR</sequence>